<comment type="caution">
    <text evidence="11">The sequence shown here is derived from an EMBL/GenBank/DDBJ whole genome shotgun (WGS) entry which is preliminary data.</text>
</comment>
<dbReference type="SMART" id="SM00086">
    <property type="entry name" value="PAC"/>
    <property type="match status" value="1"/>
</dbReference>
<dbReference type="InterPro" id="IPR001610">
    <property type="entry name" value="PAC"/>
</dbReference>
<dbReference type="InterPro" id="IPR004089">
    <property type="entry name" value="MCPsignal_dom"/>
</dbReference>
<dbReference type="InterPro" id="IPR016132">
    <property type="entry name" value="Phyto_chromo_attachment"/>
</dbReference>
<dbReference type="SUPFAM" id="SSF58104">
    <property type="entry name" value="Methyl-accepting chemotaxis protein (MCP) signaling domain"/>
    <property type="match status" value="1"/>
</dbReference>
<feature type="domain" description="Phytochrome chromophore attachment site" evidence="5">
    <location>
        <begin position="282"/>
        <end position="418"/>
    </location>
</feature>
<dbReference type="InterPro" id="IPR000700">
    <property type="entry name" value="PAS-assoc_C"/>
</dbReference>
<reference evidence="11" key="1">
    <citation type="submission" date="2020-09" db="EMBL/GenBank/DDBJ databases">
        <title>Iningainema tapete sp. nov. (Scytonemataceae, Cyanobacteria) from greenhouses in central Florida (USA) produces two types of nodularin with biosynthetic potential for microcystin-LR and anabaenopeptins.</title>
        <authorList>
            <person name="Berthold D.E."/>
            <person name="Lefler F.W."/>
            <person name="Huang I.-S."/>
            <person name="Abdulla H."/>
            <person name="Zimba P.V."/>
            <person name="Laughinghouse H.D. IV."/>
        </authorList>
    </citation>
    <scope>NUCLEOTIDE SEQUENCE</scope>
    <source>
        <strain evidence="11">BLCCT55</strain>
    </source>
</reference>
<sequence>MLLADVALSSTYDSRLVALSLAIAVLASYTALDLSGRLNALEARARLAWLIGGAIVMGMGIWSMNFVAMLALGLPIAISYDMLTVLLSMLPAIVASFGGLFLASRSSLSMKELLSGGVLMGIGIASMHYMGIYAIRMEATIQYNPVLLALSVAIAIGGSILGLWIAFQLRQQTSTTLEWTKIGGALVMGVAIVGMHYTAMKGAIFTPTNPTAVASETINGSLTTLAVAIGTATIVILGFALMTSFVERRLTREAKLLEEVEAQAKAEKLFTEITLRIRQSLHWDDILNTTVDEVRIALTTDRVIIYRFNSNGCGTIIAESVSPGWTTILGETVNDPMRSDYIEMYTIGQVQATSNVDKVGSTDFPKDILKDFQIKANLVAPILNHNHEILGLLCAHQCSQPRSWLKPEIDLVRKLAIQVGIALEQASLLDEAKLGRHERQLSDRAIAAVNHAIFITDAHQPNNPIIFCNPAFEKITGYSAQEALGGNYQFLLGKDTDQFTVQQIHNAMGNSCECQVAIENYRKDGTPFWCYLTVSPLRDAVGRVINYIFVLIDITEDKREREELRRSKETFYTQLLQLLGDLKEADKGDLTVRAEVTTGEIGVVADFFNAIIESLEKIVIQVKQATHQVNAYTVENSTQIQQIAEQLLLLVEEITHTLEELSKMNVSIQAVAESARQTAQVAGTTSDTAEAALAAIDGTVNSILNWQQTVGQTAFKVKHMGESSQKISFVVSLINQIAIQTNVLAINASTEAAWMGNEGRSFAIVAEQIGQLSIQSAEATKEIQQILENTQLETSEVVKAISLGTTQVLEKAHLVNDAKLSLGQILEVSQQIDQLVQLISTATVLQSQTSVSVAASLKQIALTLEETADSSRIVFSSLQETQELARQLQASSEIFKTGS</sequence>
<keyword evidence="1 4" id="KW-0807">Transducer</keyword>
<proteinExistence type="inferred from homology"/>
<dbReference type="PROSITE" id="PS50046">
    <property type="entry name" value="PHYTOCHROME_2"/>
    <property type="match status" value="1"/>
</dbReference>
<name>A0A8J6XJN6_9CYAN</name>
<organism evidence="11 12">
    <name type="scientific">Iningainema tapete BLCC-T55</name>
    <dbReference type="NCBI Taxonomy" id="2748662"/>
    <lineage>
        <taxon>Bacteria</taxon>
        <taxon>Bacillati</taxon>
        <taxon>Cyanobacteriota</taxon>
        <taxon>Cyanophyceae</taxon>
        <taxon>Nostocales</taxon>
        <taxon>Scytonemataceae</taxon>
        <taxon>Iningainema tapete</taxon>
    </lineage>
</organism>
<feature type="transmembrane region" description="Helical" evidence="3">
    <location>
        <begin position="147"/>
        <end position="167"/>
    </location>
</feature>
<dbReference type="PROSITE" id="PS50111">
    <property type="entry name" value="CHEMOTAXIS_TRANSDUC_2"/>
    <property type="match status" value="1"/>
</dbReference>
<feature type="domain" description="HAMP" evidence="9">
    <location>
        <begin position="573"/>
        <end position="620"/>
    </location>
</feature>
<dbReference type="InterPro" id="IPR003660">
    <property type="entry name" value="HAMP_dom"/>
</dbReference>
<gene>
    <name evidence="11" type="ORF">ICL16_05465</name>
</gene>
<evidence type="ECO:0000256" key="2">
    <source>
        <dbReference type="ARBA" id="ARBA00029447"/>
    </source>
</evidence>
<evidence type="ECO:0000256" key="4">
    <source>
        <dbReference type="PROSITE-ProRule" id="PRU00284"/>
    </source>
</evidence>
<evidence type="ECO:0000259" key="10">
    <source>
        <dbReference type="PROSITE" id="PS50924"/>
    </source>
</evidence>
<dbReference type="InterPro" id="IPR005330">
    <property type="entry name" value="MHYT_dom"/>
</dbReference>
<dbReference type="Pfam" id="PF03707">
    <property type="entry name" value="MHYT"/>
    <property type="match status" value="2"/>
</dbReference>
<feature type="domain" description="PAS" evidence="7">
    <location>
        <begin position="438"/>
        <end position="511"/>
    </location>
</feature>
<dbReference type="PROSITE" id="PS50113">
    <property type="entry name" value="PAC"/>
    <property type="match status" value="1"/>
</dbReference>
<evidence type="ECO:0000313" key="11">
    <source>
        <dbReference type="EMBL" id="MBD2771577.1"/>
    </source>
</evidence>
<dbReference type="NCBIfam" id="TIGR00229">
    <property type="entry name" value="sensory_box"/>
    <property type="match status" value="1"/>
</dbReference>
<evidence type="ECO:0000256" key="1">
    <source>
        <dbReference type="ARBA" id="ARBA00023224"/>
    </source>
</evidence>
<dbReference type="CDD" id="cd00130">
    <property type="entry name" value="PAS"/>
    <property type="match status" value="1"/>
</dbReference>
<comment type="similarity">
    <text evidence="2">Belongs to the methyl-accepting chemotaxis (MCP) protein family.</text>
</comment>
<dbReference type="InterPro" id="IPR035965">
    <property type="entry name" value="PAS-like_dom_sf"/>
</dbReference>
<feature type="transmembrane region" description="Helical" evidence="3">
    <location>
        <begin position="16"/>
        <end position="35"/>
    </location>
</feature>
<keyword evidence="3" id="KW-0812">Transmembrane</keyword>
<dbReference type="InterPro" id="IPR000014">
    <property type="entry name" value="PAS"/>
</dbReference>
<dbReference type="Gene3D" id="1.10.287.950">
    <property type="entry name" value="Methyl-accepting chemotaxis protein"/>
    <property type="match status" value="1"/>
</dbReference>
<dbReference type="InterPro" id="IPR003018">
    <property type="entry name" value="GAF"/>
</dbReference>
<feature type="transmembrane region" description="Helical" evidence="3">
    <location>
        <begin position="220"/>
        <end position="246"/>
    </location>
</feature>
<dbReference type="PROSITE" id="PS50112">
    <property type="entry name" value="PAS"/>
    <property type="match status" value="1"/>
</dbReference>
<keyword evidence="12" id="KW-1185">Reference proteome</keyword>
<feature type="transmembrane region" description="Helical" evidence="3">
    <location>
        <begin position="47"/>
        <end position="76"/>
    </location>
</feature>
<dbReference type="RefSeq" id="WP_190825864.1">
    <property type="nucleotide sequence ID" value="NZ_CAWPPI010000025.1"/>
</dbReference>
<protein>
    <submittedName>
        <fullName evidence="11">PAS domain-containing protein</fullName>
    </submittedName>
</protein>
<feature type="domain" description="MHYT" evidence="10">
    <location>
        <begin position="12"/>
        <end position="206"/>
    </location>
</feature>
<dbReference type="PANTHER" id="PTHR32089:SF114">
    <property type="entry name" value="METHYL-ACCEPTING CHEMOTAXIS PROTEIN MCPB"/>
    <property type="match status" value="1"/>
</dbReference>
<dbReference type="Proteomes" id="UP000629098">
    <property type="component" value="Unassembled WGS sequence"/>
</dbReference>
<dbReference type="Pfam" id="PF01590">
    <property type="entry name" value="GAF"/>
    <property type="match status" value="1"/>
</dbReference>
<evidence type="ECO:0000256" key="3">
    <source>
        <dbReference type="PROSITE-ProRule" id="PRU00244"/>
    </source>
</evidence>
<dbReference type="Pfam" id="PF13426">
    <property type="entry name" value="PAS_9"/>
    <property type="match status" value="1"/>
</dbReference>
<dbReference type="Gene3D" id="3.30.450.20">
    <property type="entry name" value="PAS domain"/>
    <property type="match status" value="1"/>
</dbReference>
<dbReference type="SUPFAM" id="SSF55781">
    <property type="entry name" value="GAF domain-like"/>
    <property type="match status" value="1"/>
</dbReference>
<evidence type="ECO:0000259" key="5">
    <source>
        <dbReference type="PROSITE" id="PS50046"/>
    </source>
</evidence>
<evidence type="ECO:0000259" key="9">
    <source>
        <dbReference type="PROSITE" id="PS50885"/>
    </source>
</evidence>
<feature type="domain" description="PAC" evidence="8">
    <location>
        <begin position="512"/>
        <end position="566"/>
    </location>
</feature>
<dbReference type="GO" id="GO:0007165">
    <property type="term" value="P:signal transduction"/>
    <property type="evidence" value="ECO:0007669"/>
    <property type="project" value="UniProtKB-KW"/>
</dbReference>
<dbReference type="SMART" id="SM00065">
    <property type="entry name" value="GAF"/>
    <property type="match status" value="1"/>
</dbReference>
<keyword evidence="3" id="KW-0472">Membrane</keyword>
<dbReference type="SMART" id="SM00283">
    <property type="entry name" value="MA"/>
    <property type="match status" value="1"/>
</dbReference>
<accession>A0A8J6XJN6</accession>
<feature type="transmembrane region" description="Helical" evidence="3">
    <location>
        <begin position="114"/>
        <end position="135"/>
    </location>
</feature>
<dbReference type="PROSITE" id="PS50885">
    <property type="entry name" value="HAMP"/>
    <property type="match status" value="1"/>
</dbReference>
<evidence type="ECO:0000259" key="6">
    <source>
        <dbReference type="PROSITE" id="PS50111"/>
    </source>
</evidence>
<keyword evidence="3" id="KW-1133">Transmembrane helix</keyword>
<dbReference type="InterPro" id="IPR029016">
    <property type="entry name" value="GAF-like_dom_sf"/>
</dbReference>
<dbReference type="AlphaFoldDB" id="A0A8J6XJN6"/>
<dbReference type="GO" id="GO:0016020">
    <property type="term" value="C:membrane"/>
    <property type="evidence" value="ECO:0007669"/>
    <property type="project" value="UniProtKB-UniRule"/>
</dbReference>
<dbReference type="Gene3D" id="3.30.450.40">
    <property type="match status" value="1"/>
</dbReference>
<evidence type="ECO:0000259" key="8">
    <source>
        <dbReference type="PROSITE" id="PS50113"/>
    </source>
</evidence>
<dbReference type="SMART" id="SM00091">
    <property type="entry name" value="PAS"/>
    <property type="match status" value="1"/>
</dbReference>
<evidence type="ECO:0000313" key="12">
    <source>
        <dbReference type="Proteomes" id="UP000629098"/>
    </source>
</evidence>
<evidence type="ECO:0000259" key="7">
    <source>
        <dbReference type="PROSITE" id="PS50112"/>
    </source>
</evidence>
<feature type="domain" description="Methyl-accepting transducer" evidence="6">
    <location>
        <begin position="625"/>
        <end position="861"/>
    </location>
</feature>
<feature type="transmembrane region" description="Helical" evidence="3">
    <location>
        <begin position="82"/>
        <end position="102"/>
    </location>
</feature>
<dbReference type="PROSITE" id="PS50924">
    <property type="entry name" value="MHYT"/>
    <property type="match status" value="1"/>
</dbReference>
<dbReference type="PANTHER" id="PTHR32089">
    <property type="entry name" value="METHYL-ACCEPTING CHEMOTAXIS PROTEIN MCPB"/>
    <property type="match status" value="1"/>
</dbReference>
<dbReference type="SUPFAM" id="SSF55785">
    <property type="entry name" value="PYP-like sensor domain (PAS domain)"/>
    <property type="match status" value="1"/>
</dbReference>
<dbReference type="Pfam" id="PF00015">
    <property type="entry name" value="MCPsignal"/>
    <property type="match status" value="1"/>
</dbReference>
<dbReference type="EMBL" id="JACXAE010000025">
    <property type="protein sequence ID" value="MBD2771577.1"/>
    <property type="molecule type" value="Genomic_DNA"/>
</dbReference>